<dbReference type="EMBL" id="JAWQEG010000945">
    <property type="protein sequence ID" value="KAK3883861.1"/>
    <property type="molecule type" value="Genomic_DNA"/>
</dbReference>
<evidence type="ECO:0000313" key="3">
    <source>
        <dbReference type="Proteomes" id="UP001286313"/>
    </source>
</evidence>
<gene>
    <name evidence="2" type="ORF">Pcinc_011829</name>
</gene>
<name>A0AAE1G2A1_PETCI</name>
<protein>
    <submittedName>
        <fullName evidence="2">Uncharacterized protein</fullName>
    </submittedName>
</protein>
<dbReference type="AlphaFoldDB" id="A0AAE1G2A1"/>
<organism evidence="2 3">
    <name type="scientific">Petrolisthes cinctipes</name>
    <name type="common">Flat porcelain crab</name>
    <dbReference type="NCBI Taxonomy" id="88211"/>
    <lineage>
        <taxon>Eukaryota</taxon>
        <taxon>Metazoa</taxon>
        <taxon>Ecdysozoa</taxon>
        <taxon>Arthropoda</taxon>
        <taxon>Crustacea</taxon>
        <taxon>Multicrustacea</taxon>
        <taxon>Malacostraca</taxon>
        <taxon>Eumalacostraca</taxon>
        <taxon>Eucarida</taxon>
        <taxon>Decapoda</taxon>
        <taxon>Pleocyemata</taxon>
        <taxon>Anomura</taxon>
        <taxon>Galatheoidea</taxon>
        <taxon>Porcellanidae</taxon>
        <taxon>Petrolisthes</taxon>
    </lineage>
</organism>
<accession>A0AAE1G2A1</accession>
<comment type="caution">
    <text evidence="2">The sequence shown here is derived from an EMBL/GenBank/DDBJ whole genome shotgun (WGS) entry which is preliminary data.</text>
</comment>
<evidence type="ECO:0000313" key="2">
    <source>
        <dbReference type="EMBL" id="KAK3883861.1"/>
    </source>
</evidence>
<feature type="region of interest" description="Disordered" evidence="1">
    <location>
        <begin position="34"/>
        <end position="54"/>
    </location>
</feature>
<sequence>MRCEHRVLSPSIGNDAMFEEIKLERNSSLQHNQRVRVGSDVADPQPPDSIWVVV</sequence>
<dbReference type="Proteomes" id="UP001286313">
    <property type="component" value="Unassembled WGS sequence"/>
</dbReference>
<keyword evidence="3" id="KW-1185">Reference proteome</keyword>
<reference evidence="2" key="1">
    <citation type="submission" date="2023-10" db="EMBL/GenBank/DDBJ databases">
        <title>Genome assemblies of two species of porcelain crab, Petrolisthes cinctipes and Petrolisthes manimaculis (Anomura: Porcellanidae).</title>
        <authorList>
            <person name="Angst P."/>
        </authorList>
    </citation>
    <scope>NUCLEOTIDE SEQUENCE</scope>
    <source>
        <strain evidence="2">PB745_01</strain>
        <tissue evidence="2">Gill</tissue>
    </source>
</reference>
<evidence type="ECO:0000256" key="1">
    <source>
        <dbReference type="SAM" id="MobiDB-lite"/>
    </source>
</evidence>
<proteinExistence type="predicted"/>